<evidence type="ECO:0000256" key="1">
    <source>
        <dbReference type="ARBA" id="ARBA00001974"/>
    </source>
</evidence>
<dbReference type="GO" id="GO:0071949">
    <property type="term" value="F:FAD binding"/>
    <property type="evidence" value="ECO:0007669"/>
    <property type="project" value="InterPro"/>
</dbReference>
<evidence type="ECO:0000259" key="9">
    <source>
        <dbReference type="Pfam" id="PF01266"/>
    </source>
</evidence>
<dbReference type="EMBL" id="FXTP01000004">
    <property type="protein sequence ID" value="SMO53054.1"/>
    <property type="molecule type" value="Genomic_DNA"/>
</dbReference>
<dbReference type="Pfam" id="PF01266">
    <property type="entry name" value="DAO"/>
    <property type="match status" value="1"/>
</dbReference>
<keyword evidence="11" id="KW-1185">Reference proteome</keyword>
<dbReference type="SUPFAM" id="SSF51971">
    <property type="entry name" value="Nucleotide-binding domain"/>
    <property type="match status" value="1"/>
</dbReference>
<dbReference type="RefSeq" id="WP_142453671.1">
    <property type="nucleotide sequence ID" value="NZ_FXTP01000004.1"/>
</dbReference>
<organism evidence="10 11">
    <name type="scientific">Gracilimonas mengyeensis</name>
    <dbReference type="NCBI Taxonomy" id="1302730"/>
    <lineage>
        <taxon>Bacteria</taxon>
        <taxon>Pseudomonadati</taxon>
        <taxon>Balneolota</taxon>
        <taxon>Balneolia</taxon>
        <taxon>Balneolales</taxon>
        <taxon>Balneolaceae</taxon>
        <taxon>Gracilimonas</taxon>
    </lineage>
</organism>
<name>A0A521C0Y9_9BACT</name>
<gene>
    <name evidence="10" type="ORF">SAMN06265219_10455</name>
</gene>
<evidence type="ECO:0000256" key="3">
    <source>
        <dbReference type="ARBA" id="ARBA00022630"/>
    </source>
</evidence>
<dbReference type="PROSITE" id="PS51257">
    <property type="entry name" value="PROKAR_LIPOPROTEIN"/>
    <property type="match status" value="1"/>
</dbReference>
<keyword evidence="5" id="KW-0560">Oxidoreductase</keyword>
<dbReference type="Proteomes" id="UP000317557">
    <property type="component" value="Unassembled WGS sequence"/>
</dbReference>
<evidence type="ECO:0000313" key="10">
    <source>
        <dbReference type="EMBL" id="SMO53054.1"/>
    </source>
</evidence>
<dbReference type="EC" id="1.4.3.3" evidence="6"/>
<comment type="cofactor">
    <cofactor evidence="1">
        <name>FAD</name>
        <dbReference type="ChEBI" id="CHEBI:57692"/>
    </cofactor>
</comment>
<dbReference type="InterPro" id="IPR006076">
    <property type="entry name" value="FAD-dep_OxRdtase"/>
</dbReference>
<dbReference type="Gene3D" id="3.30.9.10">
    <property type="entry name" value="D-Amino Acid Oxidase, subunit A, domain 2"/>
    <property type="match status" value="1"/>
</dbReference>
<accession>A0A521C0Y9</accession>
<comment type="similarity">
    <text evidence="2">Belongs to the DAMOX/DASOX family.</text>
</comment>
<evidence type="ECO:0000256" key="6">
    <source>
        <dbReference type="ARBA" id="ARBA00039101"/>
    </source>
</evidence>
<protein>
    <recommendedName>
        <fullName evidence="7">D-amino-acid oxidase</fullName>
        <ecNumber evidence="6">1.4.3.3</ecNumber>
    </recommendedName>
</protein>
<dbReference type="PANTHER" id="PTHR11530">
    <property type="entry name" value="D-AMINO ACID OXIDASE"/>
    <property type="match status" value="1"/>
</dbReference>
<evidence type="ECO:0000256" key="7">
    <source>
        <dbReference type="ARBA" id="ARBA00039751"/>
    </source>
</evidence>
<comment type="catalytic activity">
    <reaction evidence="8">
        <text>a D-alpha-amino acid + O2 + H2O = a 2-oxocarboxylate + H2O2 + NH4(+)</text>
        <dbReference type="Rhea" id="RHEA:21816"/>
        <dbReference type="ChEBI" id="CHEBI:15377"/>
        <dbReference type="ChEBI" id="CHEBI:15379"/>
        <dbReference type="ChEBI" id="CHEBI:16240"/>
        <dbReference type="ChEBI" id="CHEBI:28938"/>
        <dbReference type="ChEBI" id="CHEBI:35179"/>
        <dbReference type="ChEBI" id="CHEBI:59871"/>
        <dbReference type="EC" id="1.4.3.3"/>
    </reaction>
    <physiologicalReaction direction="left-to-right" evidence="8">
        <dbReference type="Rhea" id="RHEA:21817"/>
    </physiologicalReaction>
</comment>
<feature type="domain" description="FAD dependent oxidoreductase" evidence="9">
    <location>
        <begin position="7"/>
        <end position="364"/>
    </location>
</feature>
<dbReference type="InterPro" id="IPR006181">
    <property type="entry name" value="D-amino_acid_oxidase_CS"/>
</dbReference>
<evidence type="ECO:0000256" key="8">
    <source>
        <dbReference type="ARBA" id="ARBA00049547"/>
    </source>
</evidence>
<evidence type="ECO:0000256" key="2">
    <source>
        <dbReference type="ARBA" id="ARBA00006730"/>
    </source>
</evidence>
<evidence type="ECO:0000256" key="5">
    <source>
        <dbReference type="ARBA" id="ARBA00023002"/>
    </source>
</evidence>
<proteinExistence type="inferred from homology"/>
<keyword evidence="3" id="KW-0285">Flavoprotein</keyword>
<dbReference type="PROSITE" id="PS00677">
    <property type="entry name" value="DAO"/>
    <property type="match status" value="1"/>
</dbReference>
<dbReference type="OrthoDB" id="246701at2"/>
<dbReference type="AlphaFoldDB" id="A0A521C0Y9"/>
<evidence type="ECO:0000313" key="11">
    <source>
        <dbReference type="Proteomes" id="UP000317557"/>
    </source>
</evidence>
<dbReference type="PANTHER" id="PTHR11530:SF11">
    <property type="entry name" value="D-ASPARTATE OXIDASE"/>
    <property type="match status" value="1"/>
</dbReference>
<dbReference type="InterPro" id="IPR023209">
    <property type="entry name" value="DAO"/>
</dbReference>
<dbReference type="GO" id="GO:0005737">
    <property type="term" value="C:cytoplasm"/>
    <property type="evidence" value="ECO:0007669"/>
    <property type="project" value="TreeGrafter"/>
</dbReference>
<keyword evidence="4" id="KW-0274">FAD</keyword>
<dbReference type="GO" id="GO:0019478">
    <property type="term" value="P:D-amino acid catabolic process"/>
    <property type="evidence" value="ECO:0007669"/>
    <property type="project" value="TreeGrafter"/>
</dbReference>
<reference evidence="10 11" key="1">
    <citation type="submission" date="2017-05" db="EMBL/GenBank/DDBJ databases">
        <authorList>
            <person name="Varghese N."/>
            <person name="Submissions S."/>
        </authorList>
    </citation>
    <scope>NUCLEOTIDE SEQUENCE [LARGE SCALE GENOMIC DNA]</scope>
    <source>
        <strain evidence="10 11">DSM 21985</strain>
    </source>
</reference>
<dbReference type="Gene3D" id="3.40.50.720">
    <property type="entry name" value="NAD(P)-binding Rossmann-like Domain"/>
    <property type="match status" value="1"/>
</dbReference>
<dbReference type="GO" id="GO:0003884">
    <property type="term" value="F:D-amino-acid oxidase activity"/>
    <property type="evidence" value="ECO:0007669"/>
    <property type="project" value="UniProtKB-EC"/>
</dbReference>
<sequence length="370" mass="41765">MKSQKNLCVIGGGVSGLSCAILLQKQGYNVTIFTDENPRKTSGNPAFSSIYPAASIIPHSISSEHTLALFESSLQQFSKLYDQQFPGLNIHTHFELFVNTHPKPDYLELMDNTEAFHDFNKGFYPKHPDMEITDGWKFNCYFADWSLYYPALINLFEEQKGTLKIVHLLPEDLPHLPFDIIINCSEMGARKLFGDEHGLIYRGHLIHVRNAPALKSPEDETISYNFSPGTEIYASEYGNPQDVYFYPRSDGWVLGGSRQKGFLGPLGEWEGEQVVAPYREIDGSLVPAQIPELHSKILGHTFGVELEEFANWSVKKGYRYLRKEENGLRLESEHLHSKLVIHNYGHGGAGVTLSWGCAQRVVELLEEAIS</sequence>
<evidence type="ECO:0000256" key="4">
    <source>
        <dbReference type="ARBA" id="ARBA00022827"/>
    </source>
</evidence>